<dbReference type="Gene3D" id="3.30.420.10">
    <property type="entry name" value="Ribonuclease H-like superfamily/Ribonuclease H"/>
    <property type="match status" value="1"/>
</dbReference>
<dbReference type="EMBL" id="BMAU01021406">
    <property type="protein sequence ID" value="GFY32978.1"/>
    <property type="molecule type" value="Genomic_DNA"/>
</dbReference>
<accession>A0A8X6WDE0</accession>
<reference evidence="1" key="1">
    <citation type="submission" date="2020-08" db="EMBL/GenBank/DDBJ databases">
        <title>Multicomponent nature underlies the extraordinary mechanical properties of spider dragline silk.</title>
        <authorList>
            <person name="Kono N."/>
            <person name="Nakamura H."/>
            <person name="Mori M."/>
            <person name="Yoshida Y."/>
            <person name="Ohtoshi R."/>
            <person name="Malay A.D."/>
            <person name="Moran D.A.P."/>
            <person name="Tomita M."/>
            <person name="Numata K."/>
            <person name="Arakawa K."/>
        </authorList>
    </citation>
    <scope>NUCLEOTIDE SEQUENCE</scope>
</reference>
<evidence type="ECO:0000313" key="2">
    <source>
        <dbReference type="Proteomes" id="UP000887159"/>
    </source>
</evidence>
<evidence type="ECO:0000313" key="1">
    <source>
        <dbReference type="EMBL" id="GFY32978.1"/>
    </source>
</evidence>
<evidence type="ECO:0008006" key="3">
    <source>
        <dbReference type="Google" id="ProtNLM"/>
    </source>
</evidence>
<name>A0A8X6WDE0_TRICX</name>
<comment type="caution">
    <text evidence="1">The sequence shown here is derived from an EMBL/GenBank/DDBJ whole genome shotgun (WGS) entry which is preliminary data.</text>
</comment>
<keyword evidence="2" id="KW-1185">Reference proteome</keyword>
<sequence length="125" mass="14307">MTPKTVPLRHACGHVRMLNLLKSVVIRNERHRVLPMTPSRCSGSFQNSPEPKKARMSKSKFKAILAVFLDINGIVMIEWVSSDQNVYKHYYIEVLKRLGQKIRGKKGRSCGERDGCFTRTTHLVP</sequence>
<gene>
    <name evidence="1" type="ORF">TNCV_2877271</name>
</gene>
<dbReference type="InterPro" id="IPR036397">
    <property type="entry name" value="RNaseH_sf"/>
</dbReference>
<dbReference type="AlphaFoldDB" id="A0A8X6WDE0"/>
<proteinExistence type="predicted"/>
<protein>
    <recommendedName>
        <fullName evidence="3">Transposase</fullName>
    </recommendedName>
</protein>
<dbReference type="Proteomes" id="UP000887159">
    <property type="component" value="Unassembled WGS sequence"/>
</dbReference>
<dbReference type="GO" id="GO:0003676">
    <property type="term" value="F:nucleic acid binding"/>
    <property type="evidence" value="ECO:0007669"/>
    <property type="project" value="InterPro"/>
</dbReference>
<organism evidence="1 2">
    <name type="scientific">Trichonephila clavipes</name>
    <name type="common">Golden silk orbweaver</name>
    <name type="synonym">Nephila clavipes</name>
    <dbReference type="NCBI Taxonomy" id="2585209"/>
    <lineage>
        <taxon>Eukaryota</taxon>
        <taxon>Metazoa</taxon>
        <taxon>Ecdysozoa</taxon>
        <taxon>Arthropoda</taxon>
        <taxon>Chelicerata</taxon>
        <taxon>Arachnida</taxon>
        <taxon>Araneae</taxon>
        <taxon>Araneomorphae</taxon>
        <taxon>Entelegynae</taxon>
        <taxon>Araneoidea</taxon>
        <taxon>Nephilidae</taxon>
        <taxon>Trichonephila</taxon>
    </lineage>
</organism>